<dbReference type="PANTHER" id="PTHR30006">
    <property type="entry name" value="THIAMINE-BINDING PERIPLASMIC PROTEIN-RELATED"/>
    <property type="match status" value="1"/>
</dbReference>
<dbReference type="PANTHER" id="PTHR30006:SF3">
    <property type="entry name" value="THIAMINE-BINDING PERIPLASMIC PROTEIN"/>
    <property type="match status" value="1"/>
</dbReference>
<evidence type="ECO:0008006" key="7">
    <source>
        <dbReference type="Google" id="ProtNLM"/>
    </source>
</evidence>
<keyword evidence="4" id="KW-0574">Periplasm</keyword>
<organism evidence="5 6">
    <name type="scientific">Leucobacter soli</name>
    <dbReference type="NCBI Taxonomy" id="2812850"/>
    <lineage>
        <taxon>Bacteria</taxon>
        <taxon>Bacillati</taxon>
        <taxon>Actinomycetota</taxon>
        <taxon>Actinomycetes</taxon>
        <taxon>Micrococcales</taxon>
        <taxon>Microbacteriaceae</taxon>
        <taxon>Leucobacter</taxon>
    </lineage>
</organism>
<accession>A0A916JX39</accession>
<dbReference type="EMBL" id="CAJVAP010000009">
    <property type="protein sequence ID" value="CAG7607367.1"/>
    <property type="molecule type" value="Genomic_DNA"/>
</dbReference>
<dbReference type="GO" id="GO:0030975">
    <property type="term" value="F:thiamine binding"/>
    <property type="evidence" value="ECO:0007669"/>
    <property type="project" value="TreeGrafter"/>
</dbReference>
<comment type="caution">
    <text evidence="5">The sequence shown here is derived from an EMBL/GenBank/DDBJ whole genome shotgun (WGS) entry which is preliminary data.</text>
</comment>
<reference evidence="5" key="1">
    <citation type="submission" date="2021-06" db="EMBL/GenBank/DDBJ databases">
        <authorList>
            <person name="Criscuolo A."/>
        </authorList>
    </citation>
    <scope>NUCLEOTIDE SEQUENCE</scope>
    <source>
        <strain evidence="5">CIP111803</strain>
    </source>
</reference>
<gene>
    <name evidence="5" type="ORF">LEUCIP111803_01015</name>
</gene>
<sequence>MPSIAYAMMITYNTDTFGDNGPQSWADFYDTAKFPGTRALNSGDGQIDGSIVQGAAIAAGWDPASEPFSAEWANKGLDKIESIKGDIVFYATGAQAQQMLESGEAKVGGVWNGRALAAERNGAQIQAVWTDWISIVDYFAIIKGSPNAEAAYYAINYAYGAAQQNQWTEESGYSPINTQSAPDVDELTSSYITTTAEREATSVALDLPFWADADGVAPLQDRWAGIVAGA</sequence>
<evidence type="ECO:0000256" key="4">
    <source>
        <dbReference type="ARBA" id="ARBA00022764"/>
    </source>
</evidence>
<evidence type="ECO:0000256" key="1">
    <source>
        <dbReference type="ARBA" id="ARBA00004418"/>
    </source>
</evidence>
<dbReference type="Pfam" id="PF13416">
    <property type="entry name" value="SBP_bac_8"/>
    <property type="match status" value="1"/>
</dbReference>
<proteinExistence type="predicted"/>
<evidence type="ECO:0000313" key="5">
    <source>
        <dbReference type="EMBL" id="CAG7607367.1"/>
    </source>
</evidence>
<keyword evidence="3" id="KW-0732">Signal</keyword>
<dbReference type="Proteomes" id="UP000693892">
    <property type="component" value="Unassembled WGS sequence"/>
</dbReference>
<dbReference type="InterPro" id="IPR006059">
    <property type="entry name" value="SBP"/>
</dbReference>
<keyword evidence="6" id="KW-1185">Reference proteome</keyword>
<protein>
    <recommendedName>
        <fullName evidence="7">Extracellular solute-binding protein</fullName>
    </recommendedName>
</protein>
<keyword evidence="2" id="KW-0813">Transport</keyword>
<evidence type="ECO:0000256" key="3">
    <source>
        <dbReference type="ARBA" id="ARBA00022729"/>
    </source>
</evidence>
<dbReference type="GO" id="GO:0030976">
    <property type="term" value="F:thiamine pyrophosphate binding"/>
    <property type="evidence" value="ECO:0007669"/>
    <property type="project" value="TreeGrafter"/>
</dbReference>
<evidence type="ECO:0000313" key="6">
    <source>
        <dbReference type="Proteomes" id="UP000693892"/>
    </source>
</evidence>
<name>A0A916JX39_9MICO</name>
<dbReference type="GO" id="GO:0030288">
    <property type="term" value="C:outer membrane-bounded periplasmic space"/>
    <property type="evidence" value="ECO:0007669"/>
    <property type="project" value="TreeGrafter"/>
</dbReference>
<dbReference type="AlphaFoldDB" id="A0A916JX39"/>
<evidence type="ECO:0000256" key="2">
    <source>
        <dbReference type="ARBA" id="ARBA00022448"/>
    </source>
</evidence>
<comment type="subcellular location">
    <subcellularLocation>
        <location evidence="1">Periplasm</location>
    </subcellularLocation>
</comment>
<dbReference type="GO" id="GO:0015888">
    <property type="term" value="P:thiamine transport"/>
    <property type="evidence" value="ECO:0007669"/>
    <property type="project" value="TreeGrafter"/>
</dbReference>